<feature type="region of interest" description="Disordered" evidence="1">
    <location>
        <begin position="1"/>
        <end position="27"/>
    </location>
</feature>
<organism evidence="2 3">
    <name type="scientific">Elasticomyces elasticus</name>
    <dbReference type="NCBI Taxonomy" id="574655"/>
    <lineage>
        <taxon>Eukaryota</taxon>
        <taxon>Fungi</taxon>
        <taxon>Dikarya</taxon>
        <taxon>Ascomycota</taxon>
        <taxon>Pezizomycotina</taxon>
        <taxon>Dothideomycetes</taxon>
        <taxon>Dothideomycetidae</taxon>
        <taxon>Mycosphaerellales</taxon>
        <taxon>Teratosphaeriaceae</taxon>
        <taxon>Elasticomyces</taxon>
    </lineage>
</organism>
<evidence type="ECO:0000256" key="1">
    <source>
        <dbReference type="SAM" id="MobiDB-lite"/>
    </source>
</evidence>
<evidence type="ECO:0000313" key="3">
    <source>
        <dbReference type="Proteomes" id="UP001310594"/>
    </source>
</evidence>
<dbReference type="Gene3D" id="3.30.710.10">
    <property type="entry name" value="Potassium Channel Kv1.1, Chain A"/>
    <property type="match status" value="1"/>
</dbReference>
<protein>
    <submittedName>
        <fullName evidence="2">Ankyrin repeat and BTB/POZ domain-containing protein 1</fullName>
    </submittedName>
</protein>
<dbReference type="PANTHER" id="PTHR47843:SF2">
    <property type="entry name" value="BTB DOMAIN-CONTAINING PROTEIN"/>
    <property type="match status" value="1"/>
</dbReference>
<reference evidence="2" key="1">
    <citation type="submission" date="2023-08" db="EMBL/GenBank/DDBJ databases">
        <title>Black Yeasts Isolated from many extreme environments.</title>
        <authorList>
            <person name="Coleine C."/>
            <person name="Stajich J.E."/>
            <person name="Selbmann L."/>
        </authorList>
    </citation>
    <scope>NUCLEOTIDE SEQUENCE</scope>
    <source>
        <strain evidence="2">CCFEE 5810</strain>
    </source>
</reference>
<dbReference type="EMBL" id="JAVRQU010000020">
    <property type="protein sequence ID" value="KAK5692150.1"/>
    <property type="molecule type" value="Genomic_DNA"/>
</dbReference>
<accession>A0AAN7W2T6</accession>
<evidence type="ECO:0000313" key="2">
    <source>
        <dbReference type="EMBL" id="KAK5692150.1"/>
    </source>
</evidence>
<dbReference type="PANTHER" id="PTHR47843">
    <property type="entry name" value="BTB DOMAIN-CONTAINING PROTEIN-RELATED"/>
    <property type="match status" value="1"/>
</dbReference>
<proteinExistence type="predicted"/>
<dbReference type="SUPFAM" id="SSF54695">
    <property type="entry name" value="POZ domain"/>
    <property type="match status" value="1"/>
</dbReference>
<dbReference type="InterPro" id="IPR011333">
    <property type="entry name" value="SKP1/BTB/POZ_sf"/>
</dbReference>
<dbReference type="Proteomes" id="UP001310594">
    <property type="component" value="Unassembled WGS sequence"/>
</dbReference>
<gene>
    <name evidence="2" type="primary">ABTB1_2</name>
    <name evidence="2" type="ORF">LTR97_011324</name>
</gene>
<comment type="caution">
    <text evidence="2">The sequence shown here is derived from an EMBL/GenBank/DDBJ whole genome shotgun (WGS) entry which is preliminary data.</text>
</comment>
<sequence length="325" mass="37201">MASASRPSQPPSEQRHGMFRKPSITPSQPRAAVCQYYAHQSEPPPPDYSDAYTILAGVDHVPIVVHKDTLCRGAEYFAAACSEAWQNGDKEKTVTVEAVHPSTMRTYIHWKYTRKFDLCINNLSRTFDPTDEADIPSHVMRALLWLYVACDVFLDEEVKNAVMDQIIQRTDRLINRCIFADADHIHYVWDNTGPDSKLRKYVLEACAAKASPADLADMTRYPLEFFHELAVLHTRIRDRVPCGLPGLRAAMARPCEYHDHVREDASLLHTRTEQGGDEEVHGRAKRPRLMIDQDESDEFLYRVEDLTRQRPRVSVGARRLINTRT</sequence>
<dbReference type="AlphaFoldDB" id="A0AAN7W2T6"/>
<name>A0AAN7W2T6_9PEZI</name>